<dbReference type="OrthoDB" id="10562258at2759"/>
<reference evidence="3" key="1">
    <citation type="submission" date="2017-02" db="UniProtKB">
        <authorList>
            <consortium name="WormBaseParasite"/>
        </authorList>
    </citation>
    <scope>IDENTIFICATION</scope>
</reference>
<keyword evidence="2" id="KW-1185">Reference proteome</keyword>
<evidence type="ECO:0000313" key="3">
    <source>
        <dbReference type="WBParaSite" id="ASIM_0001437601-mRNA-1"/>
    </source>
</evidence>
<protein>
    <submittedName>
        <fullName evidence="3">DUF148 domain-containing protein</fullName>
    </submittedName>
</protein>
<dbReference type="Proteomes" id="UP000267096">
    <property type="component" value="Unassembled WGS sequence"/>
</dbReference>
<sequence length="208" mass="23598">MGSALMPIHLTLPTESVEAFQALNMIFGLCAVITQLIPFSQANPLLPAVLNSANVNAWSSDPLLGSCNLDLPHISTAIQPVLDAIQDEHKIKEFKEIVDKDVPRGQRMELMKKWAQNQGGNIWNAYQQQLSEWQKQKMEWNARLKERFTRLSESAKRIVERRLKIENDPTINEFQSALEIDTLMAQAEPRAAMEVADFNAWVKRSSGR</sequence>
<dbReference type="WBParaSite" id="ASIM_0001437601-mRNA-1">
    <property type="protein sequence ID" value="ASIM_0001437601-mRNA-1"/>
    <property type="gene ID" value="ASIM_0001437601"/>
</dbReference>
<evidence type="ECO:0000313" key="1">
    <source>
        <dbReference type="EMBL" id="VDK50631.1"/>
    </source>
</evidence>
<organism evidence="3">
    <name type="scientific">Anisakis simplex</name>
    <name type="common">Herring worm</name>
    <dbReference type="NCBI Taxonomy" id="6269"/>
    <lineage>
        <taxon>Eukaryota</taxon>
        <taxon>Metazoa</taxon>
        <taxon>Ecdysozoa</taxon>
        <taxon>Nematoda</taxon>
        <taxon>Chromadorea</taxon>
        <taxon>Rhabditida</taxon>
        <taxon>Spirurina</taxon>
        <taxon>Ascaridomorpha</taxon>
        <taxon>Ascaridoidea</taxon>
        <taxon>Anisakidae</taxon>
        <taxon>Anisakis</taxon>
        <taxon>Anisakis simplex complex</taxon>
    </lineage>
</organism>
<dbReference type="EMBL" id="UYRR01031506">
    <property type="protein sequence ID" value="VDK50631.1"/>
    <property type="molecule type" value="Genomic_DNA"/>
</dbReference>
<dbReference type="AlphaFoldDB" id="A0A0M3K0N3"/>
<reference evidence="1 2" key="2">
    <citation type="submission" date="2018-11" db="EMBL/GenBank/DDBJ databases">
        <authorList>
            <consortium name="Pathogen Informatics"/>
        </authorList>
    </citation>
    <scope>NUCLEOTIDE SEQUENCE [LARGE SCALE GENOMIC DNA]</scope>
</reference>
<gene>
    <name evidence="1" type="ORF">ASIM_LOCUS13803</name>
</gene>
<evidence type="ECO:0000313" key="2">
    <source>
        <dbReference type="Proteomes" id="UP000267096"/>
    </source>
</evidence>
<accession>A0A0M3K0N3</accession>
<proteinExistence type="predicted"/>
<name>A0A0M3K0N3_ANISI</name>